<organism evidence="2 3">
    <name type="scientific">Dreissena polymorpha</name>
    <name type="common">Zebra mussel</name>
    <name type="synonym">Mytilus polymorpha</name>
    <dbReference type="NCBI Taxonomy" id="45954"/>
    <lineage>
        <taxon>Eukaryota</taxon>
        <taxon>Metazoa</taxon>
        <taxon>Spiralia</taxon>
        <taxon>Lophotrochozoa</taxon>
        <taxon>Mollusca</taxon>
        <taxon>Bivalvia</taxon>
        <taxon>Autobranchia</taxon>
        <taxon>Heteroconchia</taxon>
        <taxon>Euheterodonta</taxon>
        <taxon>Imparidentia</taxon>
        <taxon>Neoheterodontei</taxon>
        <taxon>Myida</taxon>
        <taxon>Dreissenoidea</taxon>
        <taxon>Dreissenidae</taxon>
        <taxon>Dreissena</taxon>
    </lineage>
</organism>
<dbReference type="Proteomes" id="UP000828390">
    <property type="component" value="Unassembled WGS sequence"/>
</dbReference>
<dbReference type="AlphaFoldDB" id="A0A9D4NIJ3"/>
<feature type="region of interest" description="Disordered" evidence="1">
    <location>
        <begin position="19"/>
        <end position="94"/>
    </location>
</feature>
<accession>A0A9D4NIJ3</accession>
<evidence type="ECO:0000256" key="1">
    <source>
        <dbReference type="SAM" id="MobiDB-lite"/>
    </source>
</evidence>
<name>A0A9D4NIJ3_DREPO</name>
<keyword evidence="3" id="KW-1185">Reference proteome</keyword>
<comment type="caution">
    <text evidence="2">The sequence shown here is derived from an EMBL/GenBank/DDBJ whole genome shotgun (WGS) entry which is preliminary data.</text>
</comment>
<gene>
    <name evidence="2" type="ORF">DPMN_021433</name>
</gene>
<dbReference type="EMBL" id="JAIWYP010000001">
    <property type="protein sequence ID" value="KAH3897247.1"/>
    <property type="molecule type" value="Genomic_DNA"/>
</dbReference>
<sequence length="94" mass="10562">MLQSVVYWTWCPPSDREVTGSTPTVGAFLSSPPKTPKYTYENTAGSEQDRKHYTTRKSGRDKQEWTPKNNMGVGSILKIRSGSKHPYMGDPIPD</sequence>
<reference evidence="2" key="1">
    <citation type="journal article" date="2019" name="bioRxiv">
        <title>The Genome of the Zebra Mussel, Dreissena polymorpha: A Resource for Invasive Species Research.</title>
        <authorList>
            <person name="McCartney M.A."/>
            <person name="Auch B."/>
            <person name="Kono T."/>
            <person name="Mallez S."/>
            <person name="Zhang Y."/>
            <person name="Obille A."/>
            <person name="Becker A."/>
            <person name="Abrahante J.E."/>
            <person name="Garbe J."/>
            <person name="Badalamenti J.P."/>
            <person name="Herman A."/>
            <person name="Mangelson H."/>
            <person name="Liachko I."/>
            <person name="Sullivan S."/>
            <person name="Sone E.D."/>
            <person name="Koren S."/>
            <person name="Silverstein K.A.T."/>
            <person name="Beckman K.B."/>
            <person name="Gohl D.M."/>
        </authorList>
    </citation>
    <scope>NUCLEOTIDE SEQUENCE</scope>
    <source>
        <strain evidence="2">Duluth1</strain>
        <tissue evidence="2">Whole animal</tissue>
    </source>
</reference>
<evidence type="ECO:0000313" key="2">
    <source>
        <dbReference type="EMBL" id="KAH3897247.1"/>
    </source>
</evidence>
<feature type="compositionally biased region" description="Basic and acidic residues" evidence="1">
    <location>
        <begin position="47"/>
        <end position="65"/>
    </location>
</feature>
<reference evidence="2" key="2">
    <citation type="submission" date="2020-11" db="EMBL/GenBank/DDBJ databases">
        <authorList>
            <person name="McCartney M.A."/>
            <person name="Auch B."/>
            <person name="Kono T."/>
            <person name="Mallez S."/>
            <person name="Becker A."/>
            <person name="Gohl D.M."/>
            <person name="Silverstein K.A.T."/>
            <person name="Koren S."/>
            <person name="Bechman K.B."/>
            <person name="Herman A."/>
            <person name="Abrahante J.E."/>
            <person name="Garbe J."/>
        </authorList>
    </citation>
    <scope>NUCLEOTIDE SEQUENCE</scope>
    <source>
        <strain evidence="2">Duluth1</strain>
        <tissue evidence="2">Whole animal</tissue>
    </source>
</reference>
<evidence type="ECO:0000313" key="3">
    <source>
        <dbReference type="Proteomes" id="UP000828390"/>
    </source>
</evidence>
<proteinExistence type="predicted"/>
<protein>
    <submittedName>
        <fullName evidence="2">Uncharacterized protein</fullName>
    </submittedName>
</protein>